<keyword evidence="3" id="KW-1185">Reference proteome</keyword>
<dbReference type="EMBL" id="MPRK01000198">
    <property type="protein sequence ID" value="OOZ38263.1"/>
    <property type="molecule type" value="Genomic_DNA"/>
</dbReference>
<evidence type="ECO:0000313" key="2">
    <source>
        <dbReference type="EMBL" id="OOZ38263.1"/>
    </source>
</evidence>
<dbReference type="InterPro" id="IPR012779">
    <property type="entry name" value="Peptidase_M1_pepN"/>
</dbReference>
<evidence type="ECO:0000259" key="1">
    <source>
        <dbReference type="Pfam" id="PF17432"/>
    </source>
</evidence>
<dbReference type="Gene3D" id="1.25.50.10">
    <property type="entry name" value="Peptidase M1, alanyl aminopeptidase, C-terminal domain"/>
    <property type="match status" value="1"/>
</dbReference>
<proteinExistence type="predicted"/>
<dbReference type="InterPro" id="IPR037144">
    <property type="entry name" value="Peptidase_M1_pepN_C_sf"/>
</dbReference>
<organism evidence="2 3">
    <name type="scientific">Solemya elarraichensis gill symbiont</name>
    <dbReference type="NCBI Taxonomy" id="1918949"/>
    <lineage>
        <taxon>Bacteria</taxon>
        <taxon>Pseudomonadati</taxon>
        <taxon>Pseudomonadota</taxon>
        <taxon>Gammaproteobacteria</taxon>
        <taxon>sulfur-oxidizing symbionts</taxon>
    </lineage>
</organism>
<accession>A0A1T2KZJ0</accession>
<dbReference type="PANTHER" id="PTHR46322:SF1">
    <property type="entry name" value="PUROMYCIN-SENSITIVE AMINOPEPTIDASE"/>
    <property type="match status" value="1"/>
</dbReference>
<dbReference type="GO" id="GO:0008270">
    <property type="term" value="F:zinc ion binding"/>
    <property type="evidence" value="ECO:0007669"/>
    <property type="project" value="InterPro"/>
</dbReference>
<reference evidence="2 3" key="1">
    <citation type="submission" date="2016-11" db="EMBL/GenBank/DDBJ databases">
        <title>Mixed transmission modes and dynamic genome evolution in an obligate animal-bacterial symbiosis.</title>
        <authorList>
            <person name="Russell S.L."/>
            <person name="Corbett-Detig R.B."/>
            <person name="Cavanaugh C.M."/>
        </authorList>
    </citation>
    <scope>NUCLEOTIDE SEQUENCE [LARGE SCALE GENOMIC DNA]</scope>
    <source>
        <strain evidence="2">Sp-SM6</strain>
    </source>
</reference>
<dbReference type="Proteomes" id="UP000190198">
    <property type="component" value="Unassembled WGS sequence"/>
</dbReference>
<comment type="caution">
    <text evidence="2">The sequence shown here is derived from an EMBL/GenBank/DDBJ whole genome shotgun (WGS) entry which is preliminary data.</text>
</comment>
<gene>
    <name evidence="2" type="ORF">BOW52_08945</name>
</gene>
<dbReference type="Pfam" id="PF17432">
    <property type="entry name" value="DUF3458_C"/>
    <property type="match status" value="1"/>
</dbReference>
<dbReference type="InterPro" id="IPR024601">
    <property type="entry name" value="Peptidase_M1_pepN_C"/>
</dbReference>
<feature type="domain" description="Peptidase M1 alanyl aminopeptidase C-terminal" evidence="1">
    <location>
        <begin position="1"/>
        <end position="157"/>
    </location>
</feature>
<dbReference type="AlphaFoldDB" id="A0A1T2KZJ0"/>
<protein>
    <recommendedName>
        <fullName evidence="1">Peptidase M1 alanyl aminopeptidase C-terminal domain-containing protein</fullName>
    </recommendedName>
</protein>
<evidence type="ECO:0000313" key="3">
    <source>
        <dbReference type="Proteomes" id="UP000190198"/>
    </source>
</evidence>
<dbReference type="PANTHER" id="PTHR46322">
    <property type="entry name" value="PUROMYCIN-SENSITIVE AMINOPEPTIDASE"/>
    <property type="match status" value="1"/>
</dbReference>
<name>A0A1T2KZJ0_9GAMM</name>
<sequence>MAALSITVQRCWQPLSQRLLKDFEKRWSDMPLVMDKWFGVQASVPTVETVEAVTALMSHPAFTLTNPNRVRALVGSFAMNNPVAFHRADGAGYTLLADLVIELNDKNPQVAARLVRHMSRWRRYDENRSALMKAQLERIAAIPAISRDVSEIVNRSLT</sequence>